<dbReference type="Gene3D" id="2.60.40.1120">
    <property type="entry name" value="Carboxypeptidase-like, regulatory domain"/>
    <property type="match status" value="1"/>
</dbReference>
<dbReference type="SUPFAM" id="SSF49478">
    <property type="entry name" value="Cna protein B-type domain"/>
    <property type="match status" value="1"/>
</dbReference>
<organism evidence="1 2">
    <name type="scientific">Anaerobacillus alkalilacustris</name>
    <dbReference type="NCBI Taxonomy" id="393763"/>
    <lineage>
        <taxon>Bacteria</taxon>
        <taxon>Bacillati</taxon>
        <taxon>Bacillota</taxon>
        <taxon>Bacilli</taxon>
        <taxon>Bacillales</taxon>
        <taxon>Bacillaceae</taxon>
        <taxon>Anaerobacillus</taxon>
    </lineage>
</organism>
<proteinExistence type="predicted"/>
<dbReference type="Proteomes" id="UP000179524">
    <property type="component" value="Unassembled WGS sequence"/>
</dbReference>
<dbReference type="EMBL" id="MLQR01000012">
    <property type="protein sequence ID" value="OIJ15416.1"/>
    <property type="molecule type" value="Genomic_DNA"/>
</dbReference>
<dbReference type="OrthoDB" id="2746625at2"/>
<keyword evidence="2" id="KW-1185">Reference proteome</keyword>
<accession>A0A1S2LSR9</accession>
<evidence type="ECO:0000313" key="2">
    <source>
        <dbReference type="Proteomes" id="UP000179524"/>
    </source>
</evidence>
<evidence type="ECO:0000313" key="1">
    <source>
        <dbReference type="EMBL" id="OIJ15416.1"/>
    </source>
</evidence>
<sequence>MKDGRVLVAGEETSYLQLELPTLTEVQGQLLDNGIGVDGADIEIRNPDNGNWHYAMTDENGEFAILLSDGSYAVSEVWYYGWKELNFEFEVKDGLLFVDGAETDFLTLEYPRGNVNGKVLDDGVGIGNVEVEILDITGITEYGDYNDWYYTWTNDNGEFSIQLPDGQYRVAWLYFGETISVNVPFEVINGEVVVNGESQEQLSVELLPVTVQGQVLGQGTAAAHATVSVSDGENWYSIYANQNGEFSFRLPDGSYRVERVNHRGRVEMDVTFEVIGGKLFVDGSEVASLQLELPPRTDVKGQVISENFTLDDVEIELRNIDTDIWYATYTEDSNEFLINLPNGRYQVEYIWYRSWFPMSFEFEVKDGRVFVDGEEIAYLQLELPTQ</sequence>
<name>A0A1S2LSR9_9BACI</name>
<dbReference type="RefSeq" id="WP_071308818.1">
    <property type="nucleotide sequence ID" value="NZ_MLQR01000012.1"/>
</dbReference>
<comment type="caution">
    <text evidence="1">The sequence shown here is derived from an EMBL/GenBank/DDBJ whole genome shotgun (WGS) entry which is preliminary data.</text>
</comment>
<reference evidence="1 2" key="1">
    <citation type="submission" date="2016-10" db="EMBL/GenBank/DDBJ databases">
        <title>Draft genome sequences of four alkaliphilic bacteria belonging to the Anaerobacillus genus.</title>
        <authorList>
            <person name="Bassil N.M."/>
            <person name="Lloyd J.R."/>
        </authorList>
    </citation>
    <scope>NUCLEOTIDE SEQUENCE [LARGE SCALE GENOMIC DNA]</scope>
    <source>
        <strain evidence="1 2">DSM 18345</strain>
    </source>
</reference>
<protein>
    <recommendedName>
        <fullName evidence="3">Carboxypeptidase regulatory-like domain-containing protein</fullName>
    </recommendedName>
</protein>
<dbReference type="SUPFAM" id="SSF49464">
    <property type="entry name" value="Carboxypeptidase regulatory domain-like"/>
    <property type="match status" value="2"/>
</dbReference>
<evidence type="ECO:0008006" key="3">
    <source>
        <dbReference type="Google" id="ProtNLM"/>
    </source>
</evidence>
<dbReference type="InterPro" id="IPR008969">
    <property type="entry name" value="CarboxyPept-like_regulatory"/>
</dbReference>
<dbReference type="AlphaFoldDB" id="A0A1S2LSR9"/>
<gene>
    <name evidence="1" type="ORF">BKP37_06475</name>
</gene>